<dbReference type="AlphaFoldDB" id="A0A266Q9R5"/>
<feature type="domain" description="Penicillin-binding protein dimerisation" evidence="16">
    <location>
        <begin position="64"/>
        <end position="238"/>
    </location>
</feature>
<evidence type="ECO:0000256" key="1">
    <source>
        <dbReference type="ARBA" id="ARBA00004167"/>
    </source>
</evidence>
<evidence type="ECO:0000256" key="5">
    <source>
        <dbReference type="ARBA" id="ARBA00022645"/>
    </source>
</evidence>
<feature type="active site" description="Acyl-ester intermediate" evidence="14">
    <location>
        <position position="330"/>
    </location>
</feature>
<gene>
    <name evidence="14" type="primary">mrdA</name>
    <name evidence="17" type="ORF">CBP51_06200</name>
</gene>
<dbReference type="GO" id="GO:0009002">
    <property type="term" value="F:serine-type D-Ala-D-Ala carboxypeptidase activity"/>
    <property type="evidence" value="ECO:0007669"/>
    <property type="project" value="UniProtKB-UniRule"/>
</dbReference>
<keyword evidence="14" id="KW-0479">Metal-binding</keyword>
<protein>
    <recommendedName>
        <fullName evidence="14">Peptidoglycan D,D-transpeptidase MrdA</fullName>
        <ecNumber evidence="14">3.4.16.4</ecNumber>
    </recommendedName>
    <alternativeName>
        <fullName evidence="14">Penicillin-binding protein 2</fullName>
        <shortName evidence="14">PBP-2</shortName>
    </alternativeName>
</protein>
<dbReference type="InterPro" id="IPR001460">
    <property type="entry name" value="PCN-bd_Tpept"/>
</dbReference>
<organism evidence="17 18">
    <name type="scientific">Cellvibrio mixtus</name>
    <dbReference type="NCBI Taxonomy" id="39650"/>
    <lineage>
        <taxon>Bacteria</taxon>
        <taxon>Pseudomonadati</taxon>
        <taxon>Pseudomonadota</taxon>
        <taxon>Gammaproteobacteria</taxon>
        <taxon>Cellvibrionales</taxon>
        <taxon>Cellvibrionaceae</taxon>
        <taxon>Cellvibrio</taxon>
    </lineage>
</organism>
<dbReference type="EC" id="3.4.16.4" evidence="14"/>
<evidence type="ECO:0000256" key="14">
    <source>
        <dbReference type="HAMAP-Rule" id="MF_02081"/>
    </source>
</evidence>
<keyword evidence="6 14" id="KW-0645">Protease</keyword>
<reference evidence="18" key="1">
    <citation type="submission" date="2017-05" db="EMBL/GenBank/DDBJ databases">
        <authorList>
            <person name="Barney B.M."/>
        </authorList>
    </citation>
    <scope>NUCLEOTIDE SEQUENCE [LARGE SCALE GENOMIC DNA]</scope>
    <source>
        <strain evidence="18">PSBB022</strain>
    </source>
</reference>
<evidence type="ECO:0000313" key="17">
    <source>
        <dbReference type="EMBL" id="OZY86608.1"/>
    </source>
</evidence>
<keyword evidence="13 14" id="KW-0961">Cell wall biogenesis/degradation</keyword>
<evidence type="ECO:0000256" key="3">
    <source>
        <dbReference type="ARBA" id="ARBA00022475"/>
    </source>
</evidence>
<evidence type="ECO:0000256" key="4">
    <source>
        <dbReference type="ARBA" id="ARBA00022519"/>
    </source>
</evidence>
<keyword evidence="14" id="KW-0862">Zinc</keyword>
<evidence type="ECO:0000256" key="8">
    <source>
        <dbReference type="ARBA" id="ARBA00022801"/>
    </source>
</evidence>
<comment type="function">
    <text evidence="14">Catalyzes cross-linking of the peptidoglycan cell wall.</text>
</comment>
<comment type="pathway">
    <text evidence="14">Cell wall biogenesis; peptidoglycan biosynthesis.</text>
</comment>
<dbReference type="PANTHER" id="PTHR30627">
    <property type="entry name" value="PEPTIDOGLYCAN D,D-TRANSPEPTIDASE"/>
    <property type="match status" value="1"/>
</dbReference>
<sequence>MQEDQQFKDHLREARLFRNRILVMAGFMLLLASTVVYRYYDLQIVNYEEYATQSERNRVHVQPVAPTRGLIFDSNGLLLADNKPSFTLYVISSSQIELDATLDLLKSIIEITPSDLEKFYKAKKQRRHSLDPVPLRYRLTEDEIARLAVNQHLLDGVEVNAELVRNYPYSDLFAHVIGYTGRISEREVTSFSPEQVQRYSGTHSIGKNGIERSYEEVLLGQVGSQNVETNARGRVMRVLDRIDPKQGSDLHLYLDARLQETATAVMRGRRGAVVAIDVKTGGVLAAVSYPGFDPNLFVTGISVPNYRALNEDIDTPLFNRFLQAQYPPGSTVKPVVGLAGLYNGYTDVNRAIADRGFYTLPGSSRIYRDWILAKTGGGHGMVNLKTALAESCNTYFWDLGVRMGIDHISEFGAHFGLGMLTGIDIPSERKGVWPSREWKRAAKGQAWYPGDTVNMSVGQGFVLVTPMQLAVMTATIANRGTRYRPQFVKQIGDQPLPPVIESQLETKPEYWNAIFEGMSEVMHGARGTARRAAERSEYRMAGKSGTAQAVGIAQNAKYNSGLLKERHRDHALFVAFAPVENPQIAVAVMLENAEGGSSQAAPVARAMMDAHLLGYYLKPDEFVPPLGFHHAAIVKRANNYIAERTAAQEARASSSASSAAVAPGN</sequence>
<comment type="cofactor">
    <cofactor evidence="14">
        <name>Zn(2+)</name>
        <dbReference type="ChEBI" id="CHEBI:29105"/>
    </cofactor>
    <text evidence="14">Binds one Zn(2+) ion per subunit.</text>
</comment>
<dbReference type="GO" id="GO:0071555">
    <property type="term" value="P:cell wall organization"/>
    <property type="evidence" value="ECO:0007669"/>
    <property type="project" value="UniProtKB-KW"/>
</dbReference>
<keyword evidence="3 14" id="KW-1003">Cell membrane</keyword>
<proteinExistence type="inferred from homology"/>
<feature type="transmembrane region" description="Helical" evidence="14">
    <location>
        <begin position="21"/>
        <end position="40"/>
    </location>
</feature>
<keyword evidence="4 14" id="KW-0997">Cell inner membrane</keyword>
<keyword evidence="5 14" id="KW-0121">Carboxypeptidase</keyword>
<evidence type="ECO:0000256" key="9">
    <source>
        <dbReference type="ARBA" id="ARBA00022960"/>
    </source>
</evidence>
<evidence type="ECO:0000313" key="18">
    <source>
        <dbReference type="Proteomes" id="UP000216101"/>
    </source>
</evidence>
<evidence type="ECO:0000259" key="15">
    <source>
        <dbReference type="Pfam" id="PF00905"/>
    </source>
</evidence>
<keyword evidence="12 14" id="KW-0472">Membrane</keyword>
<dbReference type="SUPFAM" id="SSF56519">
    <property type="entry name" value="Penicillin binding protein dimerisation domain"/>
    <property type="match status" value="1"/>
</dbReference>
<dbReference type="GO" id="GO:0008658">
    <property type="term" value="F:penicillin binding"/>
    <property type="evidence" value="ECO:0007669"/>
    <property type="project" value="UniProtKB-UniRule"/>
</dbReference>
<feature type="binding site" evidence="14">
    <location>
        <position position="379"/>
    </location>
    <ligand>
        <name>Zn(2+)</name>
        <dbReference type="ChEBI" id="CHEBI:29105"/>
    </ligand>
</feature>
<evidence type="ECO:0000256" key="7">
    <source>
        <dbReference type="ARBA" id="ARBA00022692"/>
    </source>
</evidence>
<dbReference type="RefSeq" id="WP_094984238.1">
    <property type="nucleotide sequence ID" value="NZ_NHNI01000001.1"/>
</dbReference>
<dbReference type="SUPFAM" id="SSF56601">
    <property type="entry name" value="beta-lactamase/transpeptidase-like"/>
    <property type="match status" value="1"/>
</dbReference>
<feature type="binding site" evidence="14">
    <location>
        <position position="369"/>
    </location>
    <ligand>
        <name>Zn(2+)</name>
        <dbReference type="ChEBI" id="CHEBI:29105"/>
    </ligand>
</feature>
<feature type="binding site" evidence="14">
    <location>
        <position position="354"/>
    </location>
    <ligand>
        <name>Zn(2+)</name>
        <dbReference type="ChEBI" id="CHEBI:29105"/>
    </ligand>
</feature>
<dbReference type="Pfam" id="PF03717">
    <property type="entry name" value="PBP_dimer"/>
    <property type="match status" value="1"/>
</dbReference>
<dbReference type="GO" id="GO:0008270">
    <property type="term" value="F:zinc ion binding"/>
    <property type="evidence" value="ECO:0007669"/>
    <property type="project" value="UniProtKB-UniRule"/>
</dbReference>
<comment type="caution">
    <text evidence="17">The sequence shown here is derived from an EMBL/GenBank/DDBJ whole genome shotgun (WGS) entry which is preliminary data.</text>
</comment>
<dbReference type="GO" id="GO:0005886">
    <property type="term" value="C:plasma membrane"/>
    <property type="evidence" value="ECO:0007669"/>
    <property type="project" value="UniProtKB-SubCell"/>
</dbReference>
<evidence type="ECO:0000256" key="6">
    <source>
        <dbReference type="ARBA" id="ARBA00022670"/>
    </source>
</evidence>
<keyword evidence="7 14" id="KW-0812">Transmembrane</keyword>
<dbReference type="HAMAP" id="MF_02081">
    <property type="entry name" value="MrdA_transpept"/>
    <property type="match status" value="1"/>
</dbReference>
<dbReference type="GO" id="GO:0008360">
    <property type="term" value="P:regulation of cell shape"/>
    <property type="evidence" value="ECO:0007669"/>
    <property type="project" value="UniProtKB-KW"/>
</dbReference>
<dbReference type="NCBIfam" id="TIGR03423">
    <property type="entry name" value="pbp2_mrdA"/>
    <property type="match status" value="1"/>
</dbReference>
<keyword evidence="10 14" id="KW-0573">Peptidoglycan synthesis</keyword>
<evidence type="ECO:0000256" key="11">
    <source>
        <dbReference type="ARBA" id="ARBA00022989"/>
    </source>
</evidence>
<comment type="subcellular location">
    <subcellularLocation>
        <location evidence="14">Cell inner membrane</location>
        <topology evidence="14">Single-pass membrane protein</topology>
    </subcellularLocation>
    <subcellularLocation>
        <location evidence="2">Cell membrane</location>
    </subcellularLocation>
    <subcellularLocation>
        <location evidence="1">Membrane</location>
        <topology evidence="1">Single-pass membrane protein</topology>
    </subcellularLocation>
</comment>
<evidence type="ECO:0000256" key="10">
    <source>
        <dbReference type="ARBA" id="ARBA00022984"/>
    </source>
</evidence>
<dbReference type="InterPro" id="IPR050515">
    <property type="entry name" value="Beta-lactam/transpept"/>
</dbReference>
<dbReference type="InterPro" id="IPR036138">
    <property type="entry name" value="PBP_dimer_sf"/>
</dbReference>
<dbReference type="Gene3D" id="3.30.1390.30">
    <property type="entry name" value="Penicillin-binding protein 2a, domain 3"/>
    <property type="match status" value="1"/>
</dbReference>
<name>A0A266Q9R5_9GAMM</name>
<dbReference type="EMBL" id="NHNI01000001">
    <property type="protein sequence ID" value="OZY86608.1"/>
    <property type="molecule type" value="Genomic_DNA"/>
</dbReference>
<keyword evidence="18" id="KW-1185">Reference proteome</keyword>
<evidence type="ECO:0000256" key="12">
    <source>
        <dbReference type="ARBA" id="ARBA00023136"/>
    </source>
</evidence>
<evidence type="ECO:0000256" key="13">
    <source>
        <dbReference type="ARBA" id="ARBA00023316"/>
    </source>
</evidence>
<dbReference type="GO" id="GO:0009252">
    <property type="term" value="P:peptidoglycan biosynthetic process"/>
    <property type="evidence" value="ECO:0007669"/>
    <property type="project" value="UniProtKB-UniRule"/>
</dbReference>
<keyword evidence="11 14" id="KW-1133">Transmembrane helix</keyword>
<comment type="catalytic activity">
    <reaction evidence="14">
        <text>Preferential cleavage: (Ac)2-L-Lys-D-Ala-|-D-Ala. Also transpeptidation of peptidyl-alanyl moieties that are N-acyl substituents of D-alanine.</text>
        <dbReference type="EC" id="3.4.16.4"/>
    </reaction>
</comment>
<keyword evidence="9 14" id="KW-0133">Cell shape</keyword>
<dbReference type="GO" id="GO:0006508">
    <property type="term" value="P:proteolysis"/>
    <property type="evidence" value="ECO:0007669"/>
    <property type="project" value="UniProtKB-KW"/>
</dbReference>
<evidence type="ECO:0000256" key="2">
    <source>
        <dbReference type="ARBA" id="ARBA00004236"/>
    </source>
</evidence>
<dbReference type="UniPathway" id="UPA00219"/>
<dbReference type="InterPro" id="IPR012338">
    <property type="entry name" value="Beta-lactam/transpept-like"/>
</dbReference>
<dbReference type="Gene3D" id="3.40.710.10">
    <property type="entry name" value="DD-peptidase/beta-lactamase superfamily"/>
    <property type="match status" value="1"/>
</dbReference>
<feature type="binding site" evidence="14">
    <location>
        <position position="392"/>
    </location>
    <ligand>
        <name>Zn(2+)</name>
        <dbReference type="ChEBI" id="CHEBI:29105"/>
    </ligand>
</feature>
<dbReference type="Gene3D" id="3.90.1310.10">
    <property type="entry name" value="Penicillin-binding protein 2a (Domain 2)"/>
    <property type="match status" value="1"/>
</dbReference>
<evidence type="ECO:0000259" key="16">
    <source>
        <dbReference type="Pfam" id="PF03717"/>
    </source>
</evidence>
<dbReference type="InterPro" id="IPR005311">
    <property type="entry name" value="PBP_dimer"/>
</dbReference>
<accession>A0A266Q9R5</accession>
<dbReference type="Pfam" id="PF00905">
    <property type="entry name" value="Transpeptidase"/>
    <property type="match status" value="1"/>
</dbReference>
<dbReference type="InterPro" id="IPR017790">
    <property type="entry name" value="Penicillin-binding_protein_2"/>
</dbReference>
<feature type="domain" description="Penicillin-binding protein transpeptidase" evidence="15">
    <location>
        <begin position="271"/>
        <end position="609"/>
    </location>
</feature>
<dbReference type="PANTHER" id="PTHR30627:SF2">
    <property type="entry name" value="PEPTIDOGLYCAN D,D-TRANSPEPTIDASE MRDA"/>
    <property type="match status" value="1"/>
</dbReference>
<dbReference type="Proteomes" id="UP000216101">
    <property type="component" value="Unassembled WGS sequence"/>
</dbReference>
<dbReference type="GO" id="GO:0071972">
    <property type="term" value="F:peptidoglycan L,D-transpeptidase activity"/>
    <property type="evidence" value="ECO:0007669"/>
    <property type="project" value="TreeGrafter"/>
</dbReference>
<keyword evidence="8 14" id="KW-0378">Hydrolase</keyword>
<dbReference type="STRING" id="1209072.GCA_000766945_01348"/>
<comment type="similarity">
    <text evidence="14">Belongs to the transpeptidase family. MrdA subfamily.</text>
</comment>